<gene>
    <name evidence="5" type="ORF">PILCRDRAFT_811604</name>
</gene>
<keyword evidence="6" id="KW-1185">Reference proteome</keyword>
<dbReference type="Proteomes" id="UP000054166">
    <property type="component" value="Unassembled WGS sequence"/>
</dbReference>
<reference evidence="5 6" key="1">
    <citation type="submission" date="2014-04" db="EMBL/GenBank/DDBJ databases">
        <authorList>
            <consortium name="DOE Joint Genome Institute"/>
            <person name="Kuo A."/>
            <person name="Tarkka M."/>
            <person name="Buscot F."/>
            <person name="Kohler A."/>
            <person name="Nagy L.G."/>
            <person name="Floudas D."/>
            <person name="Copeland A."/>
            <person name="Barry K.W."/>
            <person name="Cichocki N."/>
            <person name="Veneault-Fourrey C."/>
            <person name="LaButti K."/>
            <person name="Lindquist E.A."/>
            <person name="Lipzen A."/>
            <person name="Lundell T."/>
            <person name="Morin E."/>
            <person name="Murat C."/>
            <person name="Sun H."/>
            <person name="Tunlid A."/>
            <person name="Henrissat B."/>
            <person name="Grigoriev I.V."/>
            <person name="Hibbett D.S."/>
            <person name="Martin F."/>
            <person name="Nordberg H.P."/>
            <person name="Cantor M.N."/>
            <person name="Hua S.X."/>
        </authorList>
    </citation>
    <scope>NUCLEOTIDE SEQUENCE [LARGE SCALE GENOMIC DNA]</scope>
    <source>
        <strain evidence="5 6">F 1598</strain>
    </source>
</reference>
<sequence length="490" mass="53913">MLSFPSIAGPYKVGATTFLLPLRSLSVIGSAKLRHGKDGLRPALPLEEVVFTAFYPADTTESNGSKRTSKGIDWLSKPVSSSLRGYAHFRNYSKFFTWLLWPFIYLIANVKIPVHANAPLLNPTGALVDGRKPDFRQWPLVIFSHGLGGSRTVYSQLCSRIAASGRVVIAMEHRDGSGHVCVKRSPSGAVTTKLYIRNDEVIWEAGDMPSDPGSFPFRKDQLIFRRHEIYLAYSAFSSLVGNGHNTENSVLQTIDGSQVNLESWFKRTSGDLLRVRCDADVALVGHSFGGATVFSLLSNPPPSSEYPRIPATHALVLDPWLEPLPSPGPAPHSIQNAIINPELTTLSSSSSSESTLQESGTDIPNVLKSNPLPRMLVLNSDPFTLWKDHFERLSGVVEAWEPDGRRVLTLARSVHISFSDFPLLPIIRKASAEVLMDLISKLAISFLDGKIEDALRDARTRKMEIEVIGKKKDGSPKRRCIGEVGDVIVH</sequence>
<dbReference type="HOGENOM" id="CLU_022501_4_1_1"/>
<keyword evidence="2" id="KW-0378">Hydrolase</keyword>
<dbReference type="SUPFAM" id="SSF53474">
    <property type="entry name" value="alpha/beta-Hydrolases"/>
    <property type="match status" value="1"/>
</dbReference>
<dbReference type="InParanoid" id="A0A0C3CN60"/>
<dbReference type="GO" id="GO:0003847">
    <property type="term" value="F:1-alkyl-2-acetylglycerophosphocholine esterase activity"/>
    <property type="evidence" value="ECO:0007669"/>
    <property type="project" value="UniProtKB-EC"/>
</dbReference>
<protein>
    <recommendedName>
        <fullName evidence="1">1-alkyl-2-acetylglycerophosphocholine esterase</fullName>
        <ecNumber evidence="1">3.1.1.47</ecNumber>
    </recommendedName>
</protein>
<dbReference type="PANTHER" id="PTHR10272:SF0">
    <property type="entry name" value="PLATELET-ACTIVATING FACTOR ACETYLHYDROLASE"/>
    <property type="match status" value="1"/>
</dbReference>
<organism evidence="5 6">
    <name type="scientific">Piloderma croceum (strain F 1598)</name>
    <dbReference type="NCBI Taxonomy" id="765440"/>
    <lineage>
        <taxon>Eukaryota</taxon>
        <taxon>Fungi</taxon>
        <taxon>Dikarya</taxon>
        <taxon>Basidiomycota</taxon>
        <taxon>Agaricomycotina</taxon>
        <taxon>Agaricomycetes</taxon>
        <taxon>Agaricomycetidae</taxon>
        <taxon>Atheliales</taxon>
        <taxon>Atheliaceae</taxon>
        <taxon>Piloderma</taxon>
    </lineage>
</organism>
<keyword evidence="4" id="KW-0443">Lipid metabolism</keyword>
<evidence type="ECO:0000256" key="4">
    <source>
        <dbReference type="ARBA" id="ARBA00023098"/>
    </source>
</evidence>
<evidence type="ECO:0000313" key="5">
    <source>
        <dbReference type="EMBL" id="KIM91087.1"/>
    </source>
</evidence>
<dbReference type="Pfam" id="PF03403">
    <property type="entry name" value="PAF-AH_p_II"/>
    <property type="match status" value="1"/>
</dbReference>
<evidence type="ECO:0000256" key="2">
    <source>
        <dbReference type="ARBA" id="ARBA00022801"/>
    </source>
</evidence>
<proteinExistence type="predicted"/>
<dbReference type="EMBL" id="KN832972">
    <property type="protein sequence ID" value="KIM91087.1"/>
    <property type="molecule type" value="Genomic_DNA"/>
</dbReference>
<keyword evidence="3" id="KW-0442">Lipid degradation</keyword>
<evidence type="ECO:0000256" key="3">
    <source>
        <dbReference type="ARBA" id="ARBA00022963"/>
    </source>
</evidence>
<name>A0A0C3CN60_PILCF</name>
<dbReference type="Gene3D" id="3.40.50.1820">
    <property type="entry name" value="alpha/beta hydrolase"/>
    <property type="match status" value="1"/>
</dbReference>
<dbReference type="AlphaFoldDB" id="A0A0C3CN60"/>
<dbReference type="OrthoDB" id="2363873at2759"/>
<dbReference type="EC" id="3.1.1.47" evidence="1"/>
<evidence type="ECO:0000256" key="1">
    <source>
        <dbReference type="ARBA" id="ARBA00013201"/>
    </source>
</evidence>
<evidence type="ECO:0000313" key="6">
    <source>
        <dbReference type="Proteomes" id="UP000054166"/>
    </source>
</evidence>
<dbReference type="FunCoup" id="A0A0C3CN60">
    <property type="interactions" value="11"/>
</dbReference>
<dbReference type="InterPro" id="IPR029058">
    <property type="entry name" value="AB_hydrolase_fold"/>
</dbReference>
<dbReference type="GO" id="GO:0016042">
    <property type="term" value="P:lipid catabolic process"/>
    <property type="evidence" value="ECO:0007669"/>
    <property type="project" value="UniProtKB-KW"/>
</dbReference>
<dbReference type="PANTHER" id="PTHR10272">
    <property type="entry name" value="PLATELET-ACTIVATING FACTOR ACETYLHYDROLASE"/>
    <property type="match status" value="1"/>
</dbReference>
<accession>A0A0C3CN60</accession>
<dbReference type="STRING" id="765440.A0A0C3CN60"/>
<reference evidence="6" key="2">
    <citation type="submission" date="2015-01" db="EMBL/GenBank/DDBJ databases">
        <title>Evolutionary Origins and Diversification of the Mycorrhizal Mutualists.</title>
        <authorList>
            <consortium name="DOE Joint Genome Institute"/>
            <consortium name="Mycorrhizal Genomics Consortium"/>
            <person name="Kohler A."/>
            <person name="Kuo A."/>
            <person name="Nagy L.G."/>
            <person name="Floudas D."/>
            <person name="Copeland A."/>
            <person name="Barry K.W."/>
            <person name="Cichocki N."/>
            <person name="Veneault-Fourrey C."/>
            <person name="LaButti K."/>
            <person name="Lindquist E.A."/>
            <person name="Lipzen A."/>
            <person name="Lundell T."/>
            <person name="Morin E."/>
            <person name="Murat C."/>
            <person name="Riley R."/>
            <person name="Ohm R."/>
            <person name="Sun H."/>
            <person name="Tunlid A."/>
            <person name="Henrissat B."/>
            <person name="Grigoriev I.V."/>
            <person name="Hibbett D.S."/>
            <person name="Martin F."/>
        </authorList>
    </citation>
    <scope>NUCLEOTIDE SEQUENCE [LARGE SCALE GENOMIC DNA]</scope>
    <source>
        <strain evidence="6">F 1598</strain>
    </source>
</reference>